<reference evidence="1" key="1">
    <citation type="submission" date="2018-05" db="EMBL/GenBank/DDBJ databases">
        <authorList>
            <person name="Lanie J.A."/>
            <person name="Ng W.-L."/>
            <person name="Kazmierczak K.M."/>
            <person name="Andrzejewski T.M."/>
            <person name="Davidsen T.M."/>
            <person name="Wayne K.J."/>
            <person name="Tettelin H."/>
            <person name="Glass J.I."/>
            <person name="Rusch D."/>
            <person name="Podicherti R."/>
            <person name="Tsui H.-C.T."/>
            <person name="Winkler M.E."/>
        </authorList>
    </citation>
    <scope>NUCLEOTIDE SEQUENCE</scope>
</reference>
<accession>A0A382VL00</accession>
<sequence length="36" mass="3799">VTYFPSLITSSVAANTAFLISGSPRYSAIHAPDKTD</sequence>
<protein>
    <submittedName>
        <fullName evidence="1">Uncharacterized protein</fullName>
    </submittedName>
</protein>
<feature type="non-terminal residue" evidence="1">
    <location>
        <position position="1"/>
    </location>
</feature>
<organism evidence="1">
    <name type="scientific">marine metagenome</name>
    <dbReference type="NCBI Taxonomy" id="408172"/>
    <lineage>
        <taxon>unclassified sequences</taxon>
        <taxon>metagenomes</taxon>
        <taxon>ecological metagenomes</taxon>
    </lineage>
</organism>
<evidence type="ECO:0000313" key="1">
    <source>
        <dbReference type="EMBL" id="SVD47199.1"/>
    </source>
</evidence>
<proteinExistence type="predicted"/>
<dbReference type="AlphaFoldDB" id="A0A382VL00"/>
<gene>
    <name evidence="1" type="ORF">METZ01_LOCUS400053</name>
</gene>
<dbReference type="EMBL" id="UINC01152816">
    <property type="protein sequence ID" value="SVD47199.1"/>
    <property type="molecule type" value="Genomic_DNA"/>
</dbReference>
<name>A0A382VL00_9ZZZZ</name>
<feature type="non-terminal residue" evidence="1">
    <location>
        <position position="36"/>
    </location>
</feature>